<dbReference type="Gene3D" id="2.130.10.10">
    <property type="entry name" value="YVTN repeat-like/Quinoprotein amine dehydrogenase"/>
    <property type="match status" value="1"/>
</dbReference>
<dbReference type="InterPro" id="IPR015943">
    <property type="entry name" value="WD40/YVTN_repeat-like_dom_sf"/>
</dbReference>
<dbReference type="OrthoDB" id="1667587at2759"/>
<dbReference type="SMART" id="SM00320">
    <property type="entry name" value="WD40"/>
    <property type="match status" value="2"/>
</dbReference>
<dbReference type="InterPro" id="IPR048720">
    <property type="entry name" value="PROPPIN"/>
</dbReference>
<keyword evidence="3" id="KW-0072">Autophagy</keyword>
<evidence type="ECO:0000313" key="6">
    <source>
        <dbReference type="Proteomes" id="UP000326759"/>
    </source>
</evidence>
<dbReference type="EMBL" id="SEYY01000081">
    <property type="protein sequence ID" value="KAB7508074.1"/>
    <property type="molecule type" value="Genomic_DNA"/>
</dbReference>
<evidence type="ECO:0000313" key="5">
    <source>
        <dbReference type="EMBL" id="KAB7508074.1"/>
    </source>
</evidence>
<comment type="similarity">
    <text evidence="4">Belongs to the WD repeat PROPPIN family.</text>
</comment>
<dbReference type="InterPro" id="IPR036322">
    <property type="entry name" value="WD40_repeat_dom_sf"/>
</dbReference>
<keyword evidence="2" id="KW-0677">Repeat</keyword>
<comment type="caution">
    <text evidence="5">The sequence shown here is derived from an EMBL/GenBank/DDBJ whole genome shotgun (WGS) entry which is preliminary data.</text>
</comment>
<dbReference type="Pfam" id="PF21032">
    <property type="entry name" value="PROPPIN"/>
    <property type="match status" value="1"/>
</dbReference>
<gene>
    <name evidence="5" type="primary">WDR45</name>
    <name evidence="5" type="ORF">Anas_02398</name>
</gene>
<dbReference type="InterPro" id="IPR001680">
    <property type="entry name" value="WD40_rpt"/>
</dbReference>
<accession>A0A5N5TPG8</accession>
<evidence type="ECO:0000256" key="1">
    <source>
        <dbReference type="ARBA" id="ARBA00022574"/>
    </source>
</evidence>
<dbReference type="GO" id="GO:0006914">
    <property type="term" value="P:autophagy"/>
    <property type="evidence" value="ECO:0007669"/>
    <property type="project" value="UniProtKB-KW"/>
</dbReference>
<dbReference type="SUPFAM" id="SSF50978">
    <property type="entry name" value="WD40 repeat-like"/>
    <property type="match status" value="1"/>
</dbReference>
<dbReference type="AlphaFoldDB" id="A0A5N5TPG8"/>
<dbReference type="Proteomes" id="UP000326759">
    <property type="component" value="Unassembled WGS sequence"/>
</dbReference>
<evidence type="ECO:0000256" key="2">
    <source>
        <dbReference type="ARBA" id="ARBA00022737"/>
    </source>
</evidence>
<protein>
    <submittedName>
        <fullName evidence="5">WD repeat domain phosphoinositide-interacting protein 4</fullName>
    </submittedName>
</protein>
<dbReference type="PANTHER" id="PTHR11227">
    <property type="entry name" value="WD-REPEAT PROTEIN INTERACTING WITH PHOSPHOINOSIDES WIPI -RELATED"/>
    <property type="match status" value="1"/>
</dbReference>
<reference evidence="5 6" key="1">
    <citation type="journal article" date="2019" name="PLoS Biol.">
        <title>Sex chromosomes control vertical transmission of feminizing Wolbachia symbionts in an isopod.</title>
        <authorList>
            <person name="Becking T."/>
            <person name="Chebbi M.A."/>
            <person name="Giraud I."/>
            <person name="Moumen B."/>
            <person name="Laverre T."/>
            <person name="Caubet Y."/>
            <person name="Peccoud J."/>
            <person name="Gilbert C."/>
            <person name="Cordaux R."/>
        </authorList>
    </citation>
    <scope>NUCLEOTIDE SEQUENCE [LARGE SCALE GENOMIC DNA]</scope>
    <source>
        <strain evidence="5">ANa2</strain>
        <tissue evidence="5">Whole body excluding digestive tract and cuticle</tissue>
    </source>
</reference>
<keyword evidence="6" id="KW-1185">Reference proteome</keyword>
<dbReference type="GO" id="GO:0005737">
    <property type="term" value="C:cytoplasm"/>
    <property type="evidence" value="ECO:0007669"/>
    <property type="project" value="UniProtKB-ARBA"/>
</dbReference>
<organism evidence="5 6">
    <name type="scientific">Armadillidium nasatum</name>
    <dbReference type="NCBI Taxonomy" id="96803"/>
    <lineage>
        <taxon>Eukaryota</taxon>
        <taxon>Metazoa</taxon>
        <taxon>Ecdysozoa</taxon>
        <taxon>Arthropoda</taxon>
        <taxon>Crustacea</taxon>
        <taxon>Multicrustacea</taxon>
        <taxon>Malacostraca</taxon>
        <taxon>Eumalacostraca</taxon>
        <taxon>Peracarida</taxon>
        <taxon>Isopoda</taxon>
        <taxon>Oniscidea</taxon>
        <taxon>Crinocheta</taxon>
        <taxon>Armadillidiidae</taxon>
        <taxon>Armadillidium</taxon>
    </lineage>
</organism>
<name>A0A5N5TPG8_9CRUS</name>
<keyword evidence="1" id="KW-0853">WD repeat</keyword>
<evidence type="ECO:0000256" key="3">
    <source>
        <dbReference type="ARBA" id="ARBA00023006"/>
    </source>
</evidence>
<sequence length="312" mass="34924">MAHLGAKEYGTMILGEMLTRTNLLALVGGGSNPKYADNTVLIYDHDLQQFIMEYTCATTVLSVRVCNSRIVIAIKNEIYVYSFPNHTELLFSFEKLYNPKGLLELTPAPNNDRNIICFPAQKRGAVQIVDLGSIDSKVSKSPSILYAHENELAYLSLNQDGTLLATASKKGTIVRIFDTIKRVKIQEFRRGTDEAKIYCINFSGDSNYVCCSSDKGTVHIFALKDSSLNKRSKFSGLSVLGGYVHSQWDLANFAFHHDNHRDNVCICAFGTSSSIYAVCFDGSLQKYIFRSDGSCKRVSFDSFLDICEHWYC</sequence>
<proteinExistence type="inferred from homology"/>
<evidence type="ECO:0000256" key="4">
    <source>
        <dbReference type="ARBA" id="ARBA00025740"/>
    </source>
</evidence>